<evidence type="ECO:0000313" key="2">
    <source>
        <dbReference type="EMBL" id="KAF0694529.1"/>
    </source>
</evidence>
<sequence length="305" mass="33301">MVDKRYICQILPFALFAVIFVASSIPIFLSKASGLQDDDGGSLGYTILASDTLYADGRGAKEPYINLTMIMAQVNPNNLMVTTTTSVHGVSAGLVNATTGQLTKTVRIHIDSTLLSLSNKSPTTGAPTSATSFLSDGTVAWYPIDTYQAGIEVRAHTGDSPFGGVDNAEIGLNVNVFQHEDFEWNYYDTRIERSNNTKKIVLMFSVRRDFNVYTGLVFIGIWAVTFAIAYIGSMAVIWKRRAPDNPVIFISALFAVPAFRNTCPGSPPYGVLFDVICTYFAIAVICTFLVLVSIAYMRKPKQPSP</sequence>
<dbReference type="InterPro" id="IPR027948">
    <property type="entry name" value="DUF4436"/>
</dbReference>
<feature type="transmembrane region" description="Helical" evidence="1">
    <location>
        <begin position="210"/>
        <end position="230"/>
    </location>
</feature>
<gene>
    <name evidence="3" type="primary">Aste57867_14611</name>
    <name evidence="2" type="ORF">As57867_014557</name>
    <name evidence="3" type="ORF">ASTE57867_14611</name>
</gene>
<keyword evidence="1" id="KW-0812">Transmembrane</keyword>
<dbReference type="EMBL" id="CAADRA010005584">
    <property type="protein sequence ID" value="VFT91430.1"/>
    <property type="molecule type" value="Genomic_DNA"/>
</dbReference>
<reference evidence="3 4" key="1">
    <citation type="submission" date="2019-03" db="EMBL/GenBank/DDBJ databases">
        <authorList>
            <person name="Gaulin E."/>
            <person name="Dumas B."/>
        </authorList>
    </citation>
    <scope>NUCLEOTIDE SEQUENCE [LARGE SCALE GENOMIC DNA]</scope>
    <source>
        <strain evidence="3">CBS 568.67</strain>
    </source>
</reference>
<accession>A0A485L145</accession>
<feature type="transmembrane region" description="Helical" evidence="1">
    <location>
        <begin position="271"/>
        <end position="296"/>
    </location>
</feature>
<dbReference type="OrthoDB" id="64994at2759"/>
<feature type="transmembrane region" description="Helical" evidence="1">
    <location>
        <begin position="7"/>
        <end position="29"/>
    </location>
</feature>
<dbReference type="Pfam" id="PF14494">
    <property type="entry name" value="DUF4436"/>
    <property type="match status" value="1"/>
</dbReference>
<proteinExistence type="predicted"/>
<organism evidence="3 4">
    <name type="scientific">Aphanomyces stellatus</name>
    <dbReference type="NCBI Taxonomy" id="120398"/>
    <lineage>
        <taxon>Eukaryota</taxon>
        <taxon>Sar</taxon>
        <taxon>Stramenopiles</taxon>
        <taxon>Oomycota</taxon>
        <taxon>Saprolegniomycetes</taxon>
        <taxon>Saprolegniales</taxon>
        <taxon>Verrucalvaceae</taxon>
        <taxon>Aphanomyces</taxon>
    </lineage>
</organism>
<keyword evidence="4" id="KW-1185">Reference proteome</keyword>
<name>A0A485L145_9STRA</name>
<dbReference type="AlphaFoldDB" id="A0A485L145"/>
<reference evidence="2" key="2">
    <citation type="submission" date="2019-06" db="EMBL/GenBank/DDBJ databases">
        <title>Genomics analysis of Aphanomyces spp. identifies a new class of oomycete effector associated with host adaptation.</title>
        <authorList>
            <person name="Gaulin E."/>
        </authorList>
    </citation>
    <scope>NUCLEOTIDE SEQUENCE</scope>
    <source>
        <strain evidence="2">CBS 578.67</strain>
    </source>
</reference>
<protein>
    <submittedName>
        <fullName evidence="3">Aste57867_14611 protein</fullName>
    </submittedName>
</protein>
<keyword evidence="1" id="KW-1133">Transmembrane helix</keyword>
<keyword evidence="1" id="KW-0472">Membrane</keyword>
<dbReference type="EMBL" id="VJMH01005563">
    <property type="protein sequence ID" value="KAF0694529.1"/>
    <property type="molecule type" value="Genomic_DNA"/>
</dbReference>
<evidence type="ECO:0000313" key="4">
    <source>
        <dbReference type="Proteomes" id="UP000332933"/>
    </source>
</evidence>
<dbReference type="Proteomes" id="UP000332933">
    <property type="component" value="Unassembled WGS sequence"/>
</dbReference>
<evidence type="ECO:0000313" key="3">
    <source>
        <dbReference type="EMBL" id="VFT91430.1"/>
    </source>
</evidence>
<evidence type="ECO:0000256" key="1">
    <source>
        <dbReference type="SAM" id="Phobius"/>
    </source>
</evidence>